<dbReference type="PANTHER" id="PTHR13847:SF281">
    <property type="entry name" value="FAD DEPENDENT OXIDOREDUCTASE DOMAIN-CONTAINING PROTEIN"/>
    <property type="match status" value="1"/>
</dbReference>
<dbReference type="GO" id="GO:0016491">
    <property type="term" value="F:oxidoreductase activity"/>
    <property type="evidence" value="ECO:0007669"/>
    <property type="project" value="UniProtKB-KW"/>
</dbReference>
<gene>
    <name evidence="3" type="ORF">TM49_00195</name>
</gene>
<dbReference type="Proteomes" id="UP000032611">
    <property type="component" value="Chromosome"/>
</dbReference>
<proteinExistence type="predicted"/>
<dbReference type="PATRIC" id="fig|1486262.3.peg.43"/>
<keyword evidence="1" id="KW-0560">Oxidoreductase</keyword>
<feature type="domain" description="FAD dependent oxidoreductase" evidence="2">
    <location>
        <begin position="34"/>
        <end position="385"/>
    </location>
</feature>
<dbReference type="SUPFAM" id="SSF51905">
    <property type="entry name" value="FAD/NAD(P)-binding domain"/>
    <property type="match status" value="1"/>
</dbReference>
<dbReference type="RefSeq" id="WP_082074551.1">
    <property type="nucleotide sequence ID" value="NZ_CP010803.1"/>
</dbReference>
<organism evidence="3 4">
    <name type="scientific">Martelella endophytica</name>
    <dbReference type="NCBI Taxonomy" id="1486262"/>
    <lineage>
        <taxon>Bacteria</taxon>
        <taxon>Pseudomonadati</taxon>
        <taxon>Pseudomonadota</taxon>
        <taxon>Alphaproteobacteria</taxon>
        <taxon>Hyphomicrobiales</taxon>
        <taxon>Aurantimonadaceae</taxon>
        <taxon>Martelella</taxon>
    </lineage>
</organism>
<accession>A0A0D5LL16</accession>
<dbReference type="GO" id="GO:0005737">
    <property type="term" value="C:cytoplasm"/>
    <property type="evidence" value="ECO:0007669"/>
    <property type="project" value="TreeGrafter"/>
</dbReference>
<dbReference type="HOGENOM" id="CLU_007884_3_0_5"/>
<dbReference type="AlphaFoldDB" id="A0A0D5LL16"/>
<dbReference type="OrthoDB" id="9806601at2"/>
<evidence type="ECO:0000259" key="2">
    <source>
        <dbReference type="Pfam" id="PF01266"/>
    </source>
</evidence>
<protein>
    <submittedName>
        <fullName evidence="3">Oxidoreductase</fullName>
    </submittedName>
</protein>
<dbReference type="Gene3D" id="3.30.9.10">
    <property type="entry name" value="D-Amino Acid Oxidase, subunit A, domain 2"/>
    <property type="match status" value="1"/>
</dbReference>
<dbReference type="KEGG" id="mey:TM49_00195"/>
<dbReference type="Pfam" id="PF01266">
    <property type="entry name" value="DAO"/>
    <property type="match status" value="1"/>
</dbReference>
<sequence>MEWQSPIAPGLSWYQVTLKDRPTYPMLDGSVSADVAIVGGGYTGLQAAYQLAANGVDVVLVDAARFGDGASGRNGGQLGTGQHWWPEEMETKLGQARSHAFFKLAEDAKSHLLDFARAHKIDVDFRPGQLTVAHKRGMEDSYRHHIDALADRYDYPHLSFMSRQETAERLGSERFFCGIRDIGTGHIHPLKLLVGTAKAAAKAGARLFEQTKALNIDRADGRIAVETERGTISAERVLIACNGYIEEHLDPRTAAKIMPIRSFIGATVPVPKSKNVLPGGESVDDSRFVVRYFRKTPTGELLFGGREAYTANDPKDITRHLYRQIAEIYPSLAKIEITHAWGGSVGITLPRHPLVEEIMPGVTSIGGFSGHGLMLSNYCGKLYAEEILGRSQDLDLYRDLDVPAFPGGGPLRKPLLFLALTWFALRDRF</sequence>
<dbReference type="EMBL" id="CP010803">
    <property type="protein sequence ID" value="AJY44457.1"/>
    <property type="molecule type" value="Genomic_DNA"/>
</dbReference>
<reference evidence="3 4" key="1">
    <citation type="journal article" date="2015" name="Genome Announc.">
        <title>Complete genome sequence of Martelella endophytica YC6887, which has antifungal activity associated with a halophyte.</title>
        <authorList>
            <person name="Khan A."/>
            <person name="Khan H."/>
            <person name="Chung E.J."/>
            <person name="Hossain M.T."/>
            <person name="Chung Y.R."/>
        </authorList>
    </citation>
    <scope>NUCLEOTIDE SEQUENCE [LARGE SCALE GENOMIC DNA]</scope>
    <source>
        <strain evidence="3">YC6887</strain>
    </source>
</reference>
<name>A0A0D5LL16_MAREN</name>
<dbReference type="STRING" id="1486262.TM49_00195"/>
<evidence type="ECO:0000313" key="3">
    <source>
        <dbReference type="EMBL" id="AJY44457.1"/>
    </source>
</evidence>
<evidence type="ECO:0000256" key="1">
    <source>
        <dbReference type="ARBA" id="ARBA00023002"/>
    </source>
</evidence>
<dbReference type="InterPro" id="IPR036188">
    <property type="entry name" value="FAD/NAD-bd_sf"/>
</dbReference>
<evidence type="ECO:0000313" key="4">
    <source>
        <dbReference type="Proteomes" id="UP000032611"/>
    </source>
</evidence>
<keyword evidence="4" id="KW-1185">Reference proteome</keyword>
<dbReference type="InterPro" id="IPR006076">
    <property type="entry name" value="FAD-dep_OxRdtase"/>
</dbReference>
<dbReference type="Gene3D" id="3.50.50.60">
    <property type="entry name" value="FAD/NAD(P)-binding domain"/>
    <property type="match status" value="1"/>
</dbReference>
<dbReference type="PANTHER" id="PTHR13847">
    <property type="entry name" value="SARCOSINE DEHYDROGENASE-RELATED"/>
    <property type="match status" value="1"/>
</dbReference>